<keyword evidence="3" id="KW-1185">Reference proteome</keyword>
<proteinExistence type="predicted"/>
<evidence type="ECO:0000313" key="2">
    <source>
        <dbReference type="EMBL" id="RBL91295.1"/>
    </source>
</evidence>
<gene>
    <name evidence="2" type="ORF">DF182_01335</name>
</gene>
<protein>
    <submittedName>
        <fullName evidence="2">Uncharacterized protein</fullName>
    </submittedName>
</protein>
<reference evidence="2 3" key="1">
    <citation type="submission" date="2018-05" db="EMBL/GenBank/DDBJ databases">
        <title>Chitinophaga sp. K3CV102501T nov., isolated from isolated from a monsoon evergreen broad-leaved forest soil.</title>
        <authorList>
            <person name="Lv Y."/>
        </authorList>
    </citation>
    <scope>NUCLEOTIDE SEQUENCE [LARGE SCALE GENOMIC DNA]</scope>
    <source>
        <strain evidence="2 3">GDMCC 1.1325</strain>
    </source>
</reference>
<accession>A0A365Y0D4</accession>
<evidence type="ECO:0000313" key="3">
    <source>
        <dbReference type="Proteomes" id="UP000253410"/>
    </source>
</evidence>
<evidence type="ECO:0000256" key="1">
    <source>
        <dbReference type="SAM" id="MobiDB-lite"/>
    </source>
</evidence>
<organism evidence="2 3">
    <name type="scientific">Chitinophaga flava</name>
    <dbReference type="NCBI Taxonomy" id="2259036"/>
    <lineage>
        <taxon>Bacteria</taxon>
        <taxon>Pseudomonadati</taxon>
        <taxon>Bacteroidota</taxon>
        <taxon>Chitinophagia</taxon>
        <taxon>Chitinophagales</taxon>
        <taxon>Chitinophagaceae</taxon>
        <taxon>Chitinophaga</taxon>
    </lineage>
</organism>
<feature type="region of interest" description="Disordered" evidence="1">
    <location>
        <begin position="1"/>
        <end position="65"/>
    </location>
</feature>
<sequence length="65" mass="7823">MIIKSQIMKNTRNENTHQSKQQPFSNLPKPEIRDNLDSRKNEEQDFKGKDTTHNRKEHKSDKHKH</sequence>
<dbReference type="Proteomes" id="UP000253410">
    <property type="component" value="Unassembled WGS sequence"/>
</dbReference>
<feature type="compositionally biased region" description="Basic and acidic residues" evidence="1">
    <location>
        <begin position="30"/>
        <end position="65"/>
    </location>
</feature>
<name>A0A365Y0D4_9BACT</name>
<comment type="caution">
    <text evidence="2">The sequence shown here is derived from an EMBL/GenBank/DDBJ whole genome shotgun (WGS) entry which is preliminary data.</text>
</comment>
<dbReference type="EMBL" id="QFFJ01000001">
    <property type="protein sequence ID" value="RBL91295.1"/>
    <property type="molecule type" value="Genomic_DNA"/>
</dbReference>
<dbReference type="AlphaFoldDB" id="A0A365Y0D4"/>